<evidence type="ECO:0000313" key="1">
    <source>
        <dbReference type="EMBL" id="SVD07950.1"/>
    </source>
</evidence>
<reference evidence="1" key="1">
    <citation type="submission" date="2018-05" db="EMBL/GenBank/DDBJ databases">
        <authorList>
            <person name="Lanie J.A."/>
            <person name="Ng W.-L."/>
            <person name="Kazmierczak K.M."/>
            <person name="Andrzejewski T.M."/>
            <person name="Davidsen T.M."/>
            <person name="Wayne K.J."/>
            <person name="Tettelin H."/>
            <person name="Glass J.I."/>
            <person name="Rusch D."/>
            <person name="Podicherti R."/>
            <person name="Tsui H.-C.T."/>
            <person name="Winkler M.E."/>
        </authorList>
    </citation>
    <scope>NUCLEOTIDE SEQUENCE</scope>
</reference>
<gene>
    <name evidence="1" type="ORF">METZ01_LOCUS360804</name>
</gene>
<organism evidence="1">
    <name type="scientific">marine metagenome</name>
    <dbReference type="NCBI Taxonomy" id="408172"/>
    <lineage>
        <taxon>unclassified sequences</taxon>
        <taxon>metagenomes</taxon>
        <taxon>ecological metagenomes</taxon>
    </lineage>
</organism>
<sequence>MSIEAIVEIDVGEFANDSQFCEIIEDLVKDTLRSDDIISEEVEGFFDSRFSEYFEDHMADSSANVDPEDEDFINAVAKALYNMARSYVGS</sequence>
<dbReference type="EMBL" id="UINC01128291">
    <property type="protein sequence ID" value="SVD07950.1"/>
    <property type="molecule type" value="Genomic_DNA"/>
</dbReference>
<protein>
    <submittedName>
        <fullName evidence="1">Uncharacterized protein</fullName>
    </submittedName>
</protein>
<dbReference type="AlphaFoldDB" id="A0A382SDB4"/>
<proteinExistence type="predicted"/>
<name>A0A382SDB4_9ZZZZ</name>
<accession>A0A382SDB4</accession>